<accession>A0A9D7HKJ5</accession>
<dbReference type="PANTHER" id="PTHR30441">
    <property type="entry name" value="DUF748 DOMAIN-CONTAINING PROTEIN"/>
    <property type="match status" value="1"/>
</dbReference>
<protein>
    <submittedName>
        <fullName evidence="3">AsmA family protein</fullName>
    </submittedName>
</protein>
<sequence>MKILKYIAFALGGVAALLIAGGLFIYATFDADKLKSELTQIVKEKKQRTLTIDGEVALSFWPSIGVRLGRTRLSEHASDAEFAALDSARVSLAVLPLLSKQVVIDRLELAGVGATLVRGKDGKLNIDDLLSTDDTPDSQSVRFDVASIRFKDGKLTYRDEQSARSVTLSALDLTTGKIGNVARGRMQLDGKLAVDKPAIAADLALAGDYDIDLDNKRFSLGATDIRLKGKVAALSELDLGLTAGKFGFDAGAALLEAEKLKLAATGKLDADTVEVRLEAPKLLADADKASGETINIIARLAGEQRLVDAKLDASGLQVSAKALQIGKLALSFDAKAGSVTAKGSVDSPFSANLQTMLFEMPGFALDIDARAGANSVKGRVQSPLTANLQAMRIDLAKLGGELTVASLQIPVKSLRLPLDGELHADFGKQTASGQLATKFDESALRSKFNIGKFSPLALGFELDVDRINMDKYFPPDATDAKKAAGQADKRIDLSALKGLNATGVVRIGALQASGVKVSNLKLEIKAADGKLDVAPHSASLYEGTLAGSFSADANGNRIVARETLTNVNINPLLRDLADKDLLEGRGNLTLDIATGGASVAAMKRALGGSARVALRDGAVKGINIGKTLREYKAITGASEGAARKAISTEKTDFTEISASFRIANGVAHNEDLSAKSPLLRLGGSGDIDIAGNSIDYLLKATVVNTATGQQGKELANLRGVTVPVRLSGPLDAPAYQVDFAAIATGLAKARLDEAAKELQQKAQDKVRSQVQDKLKGLFGR</sequence>
<dbReference type="GO" id="GO:0090313">
    <property type="term" value="P:regulation of protein targeting to membrane"/>
    <property type="evidence" value="ECO:0007669"/>
    <property type="project" value="TreeGrafter"/>
</dbReference>
<proteinExistence type="predicted"/>
<dbReference type="Pfam" id="PF05170">
    <property type="entry name" value="AsmA"/>
    <property type="match status" value="1"/>
</dbReference>
<comment type="caution">
    <text evidence="3">The sequence shown here is derived from an EMBL/GenBank/DDBJ whole genome shotgun (WGS) entry which is preliminary data.</text>
</comment>
<feature type="transmembrane region" description="Helical" evidence="1">
    <location>
        <begin position="7"/>
        <end position="29"/>
    </location>
</feature>
<dbReference type="AlphaFoldDB" id="A0A9D7HKJ5"/>
<evidence type="ECO:0000313" key="3">
    <source>
        <dbReference type="EMBL" id="MBK6971994.1"/>
    </source>
</evidence>
<gene>
    <name evidence="3" type="ORF">IPH26_03155</name>
</gene>
<dbReference type="Proteomes" id="UP000807785">
    <property type="component" value="Unassembled WGS sequence"/>
</dbReference>
<organism evidence="3 4">
    <name type="scientific">Candidatus Methylophosphatis roskildensis</name>
    <dbReference type="NCBI Taxonomy" id="2899263"/>
    <lineage>
        <taxon>Bacteria</taxon>
        <taxon>Pseudomonadati</taxon>
        <taxon>Pseudomonadota</taxon>
        <taxon>Betaproteobacteria</taxon>
        <taxon>Nitrosomonadales</taxon>
        <taxon>Sterolibacteriaceae</taxon>
        <taxon>Candidatus Methylophosphatis</taxon>
    </lineage>
</organism>
<dbReference type="PANTHER" id="PTHR30441:SF4">
    <property type="entry name" value="PROTEIN ASMA"/>
    <property type="match status" value="1"/>
</dbReference>
<evidence type="ECO:0000259" key="2">
    <source>
        <dbReference type="Pfam" id="PF05170"/>
    </source>
</evidence>
<keyword evidence="1" id="KW-1133">Transmembrane helix</keyword>
<keyword evidence="1" id="KW-0472">Membrane</keyword>
<keyword evidence="1" id="KW-0812">Transmembrane</keyword>
<dbReference type="GO" id="GO:0005886">
    <property type="term" value="C:plasma membrane"/>
    <property type="evidence" value="ECO:0007669"/>
    <property type="project" value="TreeGrafter"/>
</dbReference>
<feature type="domain" description="AsmA" evidence="2">
    <location>
        <begin position="2"/>
        <end position="671"/>
    </location>
</feature>
<name>A0A9D7HKJ5_9PROT</name>
<dbReference type="InterPro" id="IPR052894">
    <property type="entry name" value="AsmA-related"/>
</dbReference>
<dbReference type="EMBL" id="JADJEV010000001">
    <property type="protein sequence ID" value="MBK6971994.1"/>
    <property type="molecule type" value="Genomic_DNA"/>
</dbReference>
<reference evidence="3" key="1">
    <citation type="submission" date="2020-10" db="EMBL/GenBank/DDBJ databases">
        <title>Connecting structure to function with the recovery of over 1000 high-quality activated sludge metagenome-assembled genomes encoding full-length rRNA genes using long-read sequencing.</title>
        <authorList>
            <person name="Singleton C.M."/>
            <person name="Petriglieri F."/>
            <person name="Kristensen J.M."/>
            <person name="Kirkegaard R.H."/>
            <person name="Michaelsen T.Y."/>
            <person name="Andersen M.H."/>
            <person name="Karst S.M."/>
            <person name="Dueholm M.S."/>
            <person name="Nielsen P.H."/>
            <person name="Albertsen M."/>
        </authorList>
    </citation>
    <scope>NUCLEOTIDE SEQUENCE</scope>
    <source>
        <strain evidence="3">Bjer_18-Q3-R1-45_BAT3C.347</strain>
    </source>
</reference>
<evidence type="ECO:0000313" key="4">
    <source>
        <dbReference type="Proteomes" id="UP000807785"/>
    </source>
</evidence>
<evidence type="ECO:0000256" key="1">
    <source>
        <dbReference type="SAM" id="Phobius"/>
    </source>
</evidence>
<dbReference type="InterPro" id="IPR007844">
    <property type="entry name" value="AsmA"/>
</dbReference>